<dbReference type="InterPro" id="IPR011009">
    <property type="entry name" value="Kinase-like_dom_sf"/>
</dbReference>
<dbReference type="Proteomes" id="UP000326877">
    <property type="component" value="Unassembled WGS sequence"/>
</dbReference>
<dbReference type="AlphaFoldDB" id="A0A5N7BSV2"/>
<keyword evidence="4" id="KW-0418">Kinase</keyword>
<dbReference type="InterPro" id="IPR051175">
    <property type="entry name" value="CLK_kinases"/>
</dbReference>
<keyword evidence="3" id="KW-0547">Nucleotide-binding</keyword>
<dbReference type="Gene3D" id="1.10.510.10">
    <property type="entry name" value="Transferase(Phosphotransferase) domain 1"/>
    <property type="match status" value="1"/>
</dbReference>
<dbReference type="GO" id="GO:0005634">
    <property type="term" value="C:nucleus"/>
    <property type="evidence" value="ECO:0007669"/>
    <property type="project" value="TreeGrafter"/>
</dbReference>
<dbReference type="OrthoDB" id="5979581at2759"/>
<reference evidence="6" key="1">
    <citation type="submission" date="2019-04" db="EMBL/GenBank/DDBJ databases">
        <title>Friends and foes A comparative genomics studyof 23 Aspergillus species from section Flavi.</title>
        <authorList>
            <consortium name="DOE Joint Genome Institute"/>
            <person name="Kjaerbolling I."/>
            <person name="Vesth T."/>
            <person name="Frisvad J.C."/>
            <person name="Nybo J.L."/>
            <person name="Theobald S."/>
            <person name="Kildgaard S."/>
            <person name="Isbrandt T."/>
            <person name="Kuo A."/>
            <person name="Sato A."/>
            <person name="Lyhne E.K."/>
            <person name="Kogle M.E."/>
            <person name="Wiebenga A."/>
            <person name="Kun R.S."/>
            <person name="Lubbers R.J."/>
            <person name="Makela M.R."/>
            <person name="Barry K."/>
            <person name="Chovatia M."/>
            <person name="Clum A."/>
            <person name="Daum C."/>
            <person name="Haridas S."/>
            <person name="He G."/>
            <person name="LaButti K."/>
            <person name="Lipzen A."/>
            <person name="Mondo S."/>
            <person name="Riley R."/>
            <person name="Salamov A."/>
            <person name="Simmons B.A."/>
            <person name="Magnuson J.K."/>
            <person name="Henrissat B."/>
            <person name="Mortensen U.H."/>
            <person name="Larsen T.O."/>
            <person name="Devries R.P."/>
            <person name="Grigoriev I.V."/>
            <person name="Machida M."/>
            <person name="Baker S.E."/>
            <person name="Andersen M.R."/>
        </authorList>
    </citation>
    <scope>NUCLEOTIDE SEQUENCE [LARGE SCALE GENOMIC DNA]</scope>
    <source>
        <strain evidence="6">IBT 14317</strain>
    </source>
</reference>
<evidence type="ECO:0000256" key="1">
    <source>
        <dbReference type="ARBA" id="ARBA00022527"/>
    </source>
</evidence>
<dbReference type="PANTHER" id="PTHR45646">
    <property type="entry name" value="SERINE/THREONINE-PROTEIN KINASE DOA-RELATED"/>
    <property type="match status" value="1"/>
</dbReference>
<dbReference type="SUPFAM" id="SSF56112">
    <property type="entry name" value="Protein kinase-like (PK-like)"/>
    <property type="match status" value="1"/>
</dbReference>
<sequence>MVSVPPLRPRRFPTSGFVKLDTSEKIKEESLSFYVVERYYPVYIGEMFILISEHLKNCGGHPGKKLVRLVLDSFEVVGAHGKHTCLIYQPLGLSFTEFCDVLPDKTFPKDLVQRSIQLILISLAFMHENSVIEDDEIRRPIARKVPADCTVYVSRPIPVTTGLPVITGFGEARVGNGKYKLGRLILNMHWGSKVDAWSIGAIAWDLNNHQLSDKQHIAEVQLLSIKERQYSGEDKILFLNFLQRIFSWLSDERPTAEEIAHDDFLMQPMLQSRVCP</sequence>
<dbReference type="GO" id="GO:0005524">
    <property type="term" value="F:ATP binding"/>
    <property type="evidence" value="ECO:0007669"/>
    <property type="project" value="UniProtKB-KW"/>
</dbReference>
<protein>
    <recommendedName>
        <fullName evidence="7">Protein kinase domain-containing protein</fullName>
    </recommendedName>
</protein>
<dbReference type="PANTHER" id="PTHR45646:SF11">
    <property type="entry name" value="SERINE_THREONINE-PROTEIN KINASE DOA"/>
    <property type="match status" value="1"/>
</dbReference>
<proteinExistence type="predicted"/>
<evidence type="ECO:0000256" key="3">
    <source>
        <dbReference type="ARBA" id="ARBA00022741"/>
    </source>
</evidence>
<evidence type="ECO:0000256" key="4">
    <source>
        <dbReference type="ARBA" id="ARBA00022777"/>
    </source>
</evidence>
<accession>A0A5N7BSV2</accession>
<evidence type="ECO:0000256" key="2">
    <source>
        <dbReference type="ARBA" id="ARBA00022679"/>
    </source>
</evidence>
<name>A0A5N7BSV2_PETAA</name>
<organism evidence="6">
    <name type="scientific">Petromyces alliaceus</name>
    <name type="common">Aspergillus alliaceus</name>
    <dbReference type="NCBI Taxonomy" id="209559"/>
    <lineage>
        <taxon>Eukaryota</taxon>
        <taxon>Fungi</taxon>
        <taxon>Dikarya</taxon>
        <taxon>Ascomycota</taxon>
        <taxon>Pezizomycotina</taxon>
        <taxon>Eurotiomycetes</taxon>
        <taxon>Eurotiomycetidae</taxon>
        <taxon>Eurotiales</taxon>
        <taxon>Aspergillaceae</taxon>
        <taxon>Aspergillus</taxon>
        <taxon>Aspergillus subgen. Circumdati</taxon>
    </lineage>
</organism>
<evidence type="ECO:0008006" key="7">
    <source>
        <dbReference type="Google" id="ProtNLM"/>
    </source>
</evidence>
<gene>
    <name evidence="6" type="ORF">BDV23DRAFT_176672</name>
</gene>
<dbReference type="EMBL" id="ML735351">
    <property type="protein sequence ID" value="KAE8384916.1"/>
    <property type="molecule type" value="Genomic_DNA"/>
</dbReference>
<keyword evidence="5" id="KW-0067">ATP-binding</keyword>
<keyword evidence="2" id="KW-0808">Transferase</keyword>
<keyword evidence="1" id="KW-0723">Serine/threonine-protein kinase</keyword>
<evidence type="ECO:0000256" key="5">
    <source>
        <dbReference type="ARBA" id="ARBA00022840"/>
    </source>
</evidence>
<evidence type="ECO:0000313" key="6">
    <source>
        <dbReference type="EMBL" id="KAE8384916.1"/>
    </source>
</evidence>
<dbReference type="Gene3D" id="3.30.200.20">
    <property type="entry name" value="Phosphorylase Kinase, domain 1"/>
    <property type="match status" value="1"/>
</dbReference>
<dbReference type="GO" id="GO:0004674">
    <property type="term" value="F:protein serine/threonine kinase activity"/>
    <property type="evidence" value="ECO:0007669"/>
    <property type="project" value="UniProtKB-KW"/>
</dbReference>
<dbReference type="GO" id="GO:0043484">
    <property type="term" value="P:regulation of RNA splicing"/>
    <property type="evidence" value="ECO:0007669"/>
    <property type="project" value="TreeGrafter"/>
</dbReference>